<sequence length="226" mass="24588">MKEIDAITGNVPSGGSSTDRGQAYTLEGIISAVVVLTALLYALQAVTITPTTGGTVDQGVRTEIKQQAEDILTIAGSNDTGHLSELARNWSQSRQTFYGAVNPRIGYGTEQLPGPLGTMLNETFDERDRMYNVEMRYLPKNQSDGIQRTVIASRGTPSDSAVVASYRITLYDNMTLTSPTAGSAELWQYDTYPTRNPVDGKSGYYPVPNAVPGPVYNIVEIRVIVW</sequence>
<reference evidence="2" key="1">
    <citation type="submission" date="2020-11" db="EMBL/GenBank/DDBJ databases">
        <title>Carbohydrate-dependent, anaerobic sulfur respiration: A novel catabolism in halophilic archaea.</title>
        <authorList>
            <person name="Sorokin D.Y."/>
            <person name="Messina E."/>
            <person name="Smedile F."/>
            <person name="La Cono V."/>
            <person name="Hallsworth J.E."/>
            <person name="Yakimov M.M."/>
        </authorList>
    </citation>
    <scope>NUCLEOTIDE SEQUENCE</scope>
    <source>
        <strain evidence="2">HSR12-1</strain>
    </source>
</reference>
<proteinExistence type="predicted"/>
<evidence type="ECO:0000313" key="3">
    <source>
        <dbReference type="Proteomes" id="UP000663525"/>
    </source>
</evidence>
<keyword evidence="1" id="KW-0472">Membrane</keyword>
<name>A0A897N2U1_9EURY</name>
<keyword evidence="1" id="KW-0812">Transmembrane</keyword>
<keyword evidence="2" id="KW-0969">Cilium</keyword>
<keyword evidence="1" id="KW-1133">Transmembrane helix</keyword>
<keyword evidence="2" id="KW-0282">Flagellum</keyword>
<evidence type="ECO:0000313" key="2">
    <source>
        <dbReference type="EMBL" id="QSG06538.1"/>
    </source>
</evidence>
<dbReference type="Pfam" id="PF23959">
    <property type="entry name" value="DUF7288"/>
    <property type="match status" value="1"/>
</dbReference>
<feature type="transmembrane region" description="Helical" evidence="1">
    <location>
        <begin position="23"/>
        <end position="43"/>
    </location>
</feature>
<organism evidence="2 3">
    <name type="scientific">Halapricum desulfuricans</name>
    <dbReference type="NCBI Taxonomy" id="2841257"/>
    <lineage>
        <taxon>Archaea</taxon>
        <taxon>Methanobacteriati</taxon>
        <taxon>Methanobacteriota</taxon>
        <taxon>Stenosarchaea group</taxon>
        <taxon>Halobacteria</taxon>
        <taxon>Halobacteriales</taxon>
        <taxon>Haloarculaceae</taxon>
        <taxon>Halapricum</taxon>
    </lineage>
</organism>
<protein>
    <submittedName>
        <fullName evidence="2">Putative pilin/flagellin</fullName>
    </submittedName>
</protein>
<dbReference type="RefSeq" id="WP_229113044.1">
    <property type="nucleotide sequence ID" value="NZ_CP064787.1"/>
</dbReference>
<dbReference type="GeneID" id="68855773"/>
<keyword evidence="2" id="KW-0966">Cell projection</keyword>
<dbReference type="Proteomes" id="UP000663525">
    <property type="component" value="Chromosome"/>
</dbReference>
<dbReference type="InterPro" id="IPR055712">
    <property type="entry name" value="DUF7288"/>
</dbReference>
<evidence type="ECO:0000256" key="1">
    <source>
        <dbReference type="SAM" id="Phobius"/>
    </source>
</evidence>
<dbReference type="EMBL" id="CP064787">
    <property type="protein sequence ID" value="QSG06538.1"/>
    <property type="molecule type" value="Genomic_DNA"/>
</dbReference>
<gene>
    <name evidence="2" type="ORF">HSR121_2208</name>
</gene>
<dbReference type="AlphaFoldDB" id="A0A897N2U1"/>
<accession>A0A897N2U1</accession>